<dbReference type="GO" id="GO:0006633">
    <property type="term" value="P:fatty acid biosynthetic process"/>
    <property type="evidence" value="ECO:0007669"/>
    <property type="project" value="UniProtKB-KW"/>
</dbReference>
<dbReference type="GO" id="GO:0005739">
    <property type="term" value="C:mitochondrion"/>
    <property type="evidence" value="ECO:0007669"/>
    <property type="project" value="UniProtKB-SubCell"/>
</dbReference>
<dbReference type="Gene3D" id="3.90.180.10">
    <property type="entry name" value="Medium-chain alcohol dehydrogenases, catalytic domain"/>
    <property type="match status" value="1"/>
</dbReference>
<keyword evidence="4" id="KW-0276">Fatty acid metabolism</keyword>
<dbReference type="Pfam" id="PF00107">
    <property type="entry name" value="ADH_zinc_N"/>
    <property type="match status" value="1"/>
</dbReference>
<dbReference type="PANTHER" id="PTHR43981:SF2">
    <property type="entry name" value="ENOYL-[ACYL-CARRIER-PROTEIN] REDUCTASE, MITOCHONDRIAL"/>
    <property type="match status" value="1"/>
</dbReference>
<evidence type="ECO:0000256" key="6">
    <source>
        <dbReference type="ARBA" id="ARBA00022946"/>
    </source>
</evidence>
<dbReference type="AlphaFoldDB" id="A0A1X2IDR5"/>
<comment type="caution">
    <text evidence="14">The sequence shown here is derived from an EMBL/GenBank/DDBJ whole genome shotgun (WGS) entry which is preliminary data.</text>
</comment>
<evidence type="ECO:0000256" key="2">
    <source>
        <dbReference type="ARBA" id="ARBA00010371"/>
    </source>
</evidence>
<keyword evidence="10" id="KW-0275">Fatty acid biosynthesis</keyword>
<dbReference type="FunFam" id="3.40.50.720:FF:000112">
    <property type="entry name" value="Enoyl-[acyl-carrier-protein] reductase 1, mitochondrial"/>
    <property type="match status" value="1"/>
</dbReference>
<keyword evidence="8" id="KW-0443">Lipid metabolism</keyword>
<accession>A0A1X2IDR5</accession>
<keyword evidence="9" id="KW-0496">Mitochondrion</keyword>
<reference evidence="14 15" key="1">
    <citation type="submission" date="2016-07" db="EMBL/GenBank/DDBJ databases">
        <title>Pervasive Adenine N6-methylation of Active Genes in Fungi.</title>
        <authorList>
            <consortium name="DOE Joint Genome Institute"/>
            <person name="Mondo S.J."/>
            <person name="Dannebaum R.O."/>
            <person name="Kuo R.C."/>
            <person name="Labutti K."/>
            <person name="Haridas S."/>
            <person name="Kuo A."/>
            <person name="Salamov A."/>
            <person name="Ahrendt S.R."/>
            <person name="Lipzen A."/>
            <person name="Sullivan W."/>
            <person name="Andreopoulos W.B."/>
            <person name="Clum A."/>
            <person name="Lindquist E."/>
            <person name="Daum C."/>
            <person name="Ramamoorthy G.K."/>
            <person name="Gryganskyi A."/>
            <person name="Culley D."/>
            <person name="Magnuson J.K."/>
            <person name="James T.Y."/>
            <person name="O'Malley M.A."/>
            <person name="Stajich J.E."/>
            <person name="Spatafora J.W."/>
            <person name="Visel A."/>
            <person name="Grigoriev I.V."/>
        </authorList>
    </citation>
    <scope>NUCLEOTIDE SEQUENCE [LARGE SCALE GENOMIC DNA]</scope>
    <source>
        <strain evidence="14 15">NRRL 1336</strain>
    </source>
</reference>
<dbReference type="InterPro" id="IPR020843">
    <property type="entry name" value="ER"/>
</dbReference>
<keyword evidence="5" id="KW-0521">NADP</keyword>
<dbReference type="Pfam" id="PF08240">
    <property type="entry name" value="ADH_N"/>
    <property type="match status" value="1"/>
</dbReference>
<dbReference type="InterPro" id="IPR011032">
    <property type="entry name" value="GroES-like_sf"/>
</dbReference>
<dbReference type="GO" id="GO:0009060">
    <property type="term" value="P:aerobic respiration"/>
    <property type="evidence" value="ECO:0007669"/>
    <property type="project" value="EnsemblFungi"/>
</dbReference>
<dbReference type="OrthoDB" id="7482721at2759"/>
<gene>
    <name evidence="14" type="ORF">BCR42DRAFT_376646</name>
</gene>
<keyword evidence="15" id="KW-1185">Reference proteome</keyword>
<evidence type="ECO:0000256" key="12">
    <source>
        <dbReference type="ARBA" id="ARBA00048843"/>
    </source>
</evidence>
<dbReference type="SUPFAM" id="SSF50129">
    <property type="entry name" value="GroES-like"/>
    <property type="match status" value="1"/>
</dbReference>
<organism evidence="14 15">
    <name type="scientific">Absidia repens</name>
    <dbReference type="NCBI Taxonomy" id="90262"/>
    <lineage>
        <taxon>Eukaryota</taxon>
        <taxon>Fungi</taxon>
        <taxon>Fungi incertae sedis</taxon>
        <taxon>Mucoromycota</taxon>
        <taxon>Mucoromycotina</taxon>
        <taxon>Mucoromycetes</taxon>
        <taxon>Mucorales</taxon>
        <taxon>Cunninghamellaceae</taxon>
        <taxon>Absidia</taxon>
    </lineage>
</organism>
<dbReference type="PANTHER" id="PTHR43981">
    <property type="entry name" value="ENOYL-[ACYL-CARRIER-PROTEIN] REDUCTASE, MITOCHONDRIAL"/>
    <property type="match status" value="1"/>
</dbReference>
<evidence type="ECO:0000256" key="10">
    <source>
        <dbReference type="ARBA" id="ARBA00023160"/>
    </source>
</evidence>
<comment type="catalytic activity">
    <reaction evidence="12">
        <text>a 2,3-saturated acyl-[ACP] + NADP(+) = a (2E)-enoyl-[ACP] + NADPH + H(+)</text>
        <dbReference type="Rhea" id="RHEA:22564"/>
        <dbReference type="Rhea" id="RHEA-COMP:9925"/>
        <dbReference type="Rhea" id="RHEA-COMP:9926"/>
        <dbReference type="ChEBI" id="CHEBI:15378"/>
        <dbReference type="ChEBI" id="CHEBI:57783"/>
        <dbReference type="ChEBI" id="CHEBI:58349"/>
        <dbReference type="ChEBI" id="CHEBI:78784"/>
        <dbReference type="ChEBI" id="CHEBI:78785"/>
        <dbReference type="EC" id="1.3.1.104"/>
    </reaction>
</comment>
<dbReference type="SUPFAM" id="SSF51735">
    <property type="entry name" value="NAD(P)-binding Rossmann-fold domains"/>
    <property type="match status" value="1"/>
</dbReference>
<dbReference type="InterPro" id="IPR051034">
    <property type="entry name" value="Mito_Enoyl-ACP_Reductase"/>
</dbReference>
<proteinExistence type="inferred from homology"/>
<evidence type="ECO:0000256" key="4">
    <source>
        <dbReference type="ARBA" id="ARBA00022832"/>
    </source>
</evidence>
<dbReference type="InterPro" id="IPR013154">
    <property type="entry name" value="ADH-like_N"/>
</dbReference>
<evidence type="ECO:0000259" key="13">
    <source>
        <dbReference type="SMART" id="SM00829"/>
    </source>
</evidence>
<keyword evidence="7" id="KW-0560">Oxidoreductase</keyword>
<evidence type="ECO:0000256" key="1">
    <source>
        <dbReference type="ARBA" id="ARBA00004173"/>
    </source>
</evidence>
<keyword evidence="6" id="KW-0809">Transit peptide</keyword>
<evidence type="ECO:0000256" key="8">
    <source>
        <dbReference type="ARBA" id="ARBA00023098"/>
    </source>
</evidence>
<dbReference type="SMART" id="SM00829">
    <property type="entry name" value="PKS_ER"/>
    <property type="match status" value="1"/>
</dbReference>
<evidence type="ECO:0000256" key="11">
    <source>
        <dbReference type="ARBA" id="ARBA00038963"/>
    </source>
</evidence>
<name>A0A1X2IDR5_9FUNG</name>
<evidence type="ECO:0000256" key="9">
    <source>
        <dbReference type="ARBA" id="ARBA00023128"/>
    </source>
</evidence>
<dbReference type="Gene3D" id="3.40.50.720">
    <property type="entry name" value="NAD(P)-binding Rossmann-like Domain"/>
    <property type="match status" value="1"/>
</dbReference>
<evidence type="ECO:0000313" key="14">
    <source>
        <dbReference type="EMBL" id="ORZ14511.1"/>
    </source>
</evidence>
<evidence type="ECO:0000313" key="15">
    <source>
        <dbReference type="Proteomes" id="UP000193560"/>
    </source>
</evidence>
<comment type="similarity">
    <text evidence="2">Belongs to the zinc-containing alcohol dehydrogenase family. Quinone oxidoreductase subfamily.</text>
</comment>
<dbReference type="InterPro" id="IPR013149">
    <property type="entry name" value="ADH-like_C"/>
</dbReference>
<keyword evidence="3" id="KW-0444">Lipid biosynthesis</keyword>
<dbReference type="CDD" id="cd08290">
    <property type="entry name" value="ETR"/>
    <property type="match status" value="1"/>
</dbReference>
<sequence>MVLFYTRPTSLIGRQWLRTYTTARSNLTVDALVYSQYGKPTDVLKWHSYPLPALTSETVHVKFLASPINPADVNQVQGAYPLKPPFERLAESDDTKYAVGGNEGVAQVVAVGDNVKGLKIGDQVIMANAGYGTWRTYAAGPASDFQALPMADNISKIQLATLSVNPCTAYRMLKDFVNLKQGDYVIQNGANSAVGQSVIQLAKAWGIKTINVVRNRPDIDDLRKDLEQLGATHVITDDTLGSHETKSMIKAWGQPKLGLNCVGGKSATEMARHLSANGQYVTYGAMARAPLALPASLLIFKNLAFHGFWMSRWTDTHSVEERTNMVNELIGLMKQGAFTEPKWTPVEWNEQAVKTAVDQGIQGFGTGKQVILF</sequence>
<protein>
    <recommendedName>
        <fullName evidence="11">enoyl-[acyl-carrier-protein] reductase</fullName>
        <ecNumber evidence="11">1.3.1.104</ecNumber>
    </recommendedName>
</protein>
<dbReference type="GO" id="GO:0141148">
    <property type="term" value="F:enoyl-[acyl-carrier-protein] reductase (NADPH) activity"/>
    <property type="evidence" value="ECO:0007669"/>
    <property type="project" value="UniProtKB-EC"/>
</dbReference>
<dbReference type="EMBL" id="MCGE01000014">
    <property type="protein sequence ID" value="ORZ14511.1"/>
    <property type="molecule type" value="Genomic_DNA"/>
</dbReference>
<dbReference type="EC" id="1.3.1.104" evidence="11"/>
<dbReference type="InterPro" id="IPR036291">
    <property type="entry name" value="NAD(P)-bd_dom_sf"/>
</dbReference>
<dbReference type="STRING" id="90262.A0A1X2IDR5"/>
<evidence type="ECO:0000256" key="7">
    <source>
        <dbReference type="ARBA" id="ARBA00023002"/>
    </source>
</evidence>
<evidence type="ECO:0000256" key="3">
    <source>
        <dbReference type="ARBA" id="ARBA00022516"/>
    </source>
</evidence>
<dbReference type="Proteomes" id="UP000193560">
    <property type="component" value="Unassembled WGS sequence"/>
</dbReference>
<feature type="domain" description="Enoyl reductase (ER)" evidence="13">
    <location>
        <begin position="39"/>
        <end position="371"/>
    </location>
</feature>
<evidence type="ECO:0000256" key="5">
    <source>
        <dbReference type="ARBA" id="ARBA00022857"/>
    </source>
</evidence>
<comment type="subcellular location">
    <subcellularLocation>
        <location evidence="1">Mitochondrion</location>
    </subcellularLocation>
</comment>